<sequence length="84" mass="9606">MSLNEKHDQVTVLIICILVAVGAFLGLIVRVTYNEVIKREVPNNFYIPFDQITGQAVKEFQEENPKGRKKKKGVMRAMREKGET</sequence>
<organism evidence="3 4">
    <name type="scientific">Halobacillus salinus</name>
    <dbReference type="NCBI Taxonomy" id="192814"/>
    <lineage>
        <taxon>Bacteria</taxon>
        <taxon>Bacillati</taxon>
        <taxon>Bacillota</taxon>
        <taxon>Bacilli</taxon>
        <taxon>Bacillales</taxon>
        <taxon>Bacillaceae</taxon>
        <taxon>Halobacillus</taxon>
    </lineage>
</organism>
<protein>
    <submittedName>
        <fullName evidence="3">DUF3951 domain-containing protein</fullName>
    </submittedName>
</protein>
<keyword evidence="4" id="KW-1185">Reference proteome</keyword>
<feature type="region of interest" description="Disordered" evidence="1">
    <location>
        <begin position="61"/>
        <end position="84"/>
    </location>
</feature>
<evidence type="ECO:0000256" key="2">
    <source>
        <dbReference type="SAM" id="Phobius"/>
    </source>
</evidence>
<feature type="transmembrane region" description="Helical" evidence="2">
    <location>
        <begin position="12"/>
        <end position="33"/>
    </location>
</feature>
<reference evidence="3 4" key="1">
    <citation type="journal article" date="2003" name="Int. J. Syst. Evol. Microbiol.">
        <title>Halobacillus salinus sp. nov., isolated from a salt lake on the coast of the East Sea in Korea.</title>
        <authorList>
            <person name="Yoon J.H."/>
            <person name="Kang K.H."/>
            <person name="Park Y.H."/>
        </authorList>
    </citation>
    <scope>NUCLEOTIDE SEQUENCE [LARGE SCALE GENOMIC DNA]</scope>
    <source>
        <strain evidence="3 4">HSL-3</strain>
    </source>
</reference>
<keyword evidence="2" id="KW-1133">Transmembrane helix</keyword>
<dbReference type="Pfam" id="PF13131">
    <property type="entry name" value="DUF3951"/>
    <property type="match status" value="1"/>
</dbReference>
<keyword evidence="2" id="KW-0812">Transmembrane</keyword>
<comment type="caution">
    <text evidence="3">The sequence shown here is derived from an EMBL/GenBank/DDBJ whole genome shotgun (WGS) entry which is preliminary data.</text>
</comment>
<dbReference type="EMBL" id="SRJC01000001">
    <property type="protein sequence ID" value="TGB04426.1"/>
    <property type="molecule type" value="Genomic_DNA"/>
</dbReference>
<accession>A0A4Z0H5A5</accession>
<proteinExistence type="predicted"/>
<name>A0A4Z0H5A5_9BACI</name>
<dbReference type="AlphaFoldDB" id="A0A4Z0H5A5"/>
<dbReference type="InterPro" id="IPR025028">
    <property type="entry name" value="DUF3951"/>
</dbReference>
<evidence type="ECO:0000313" key="4">
    <source>
        <dbReference type="Proteomes" id="UP000297982"/>
    </source>
</evidence>
<gene>
    <name evidence="3" type="ORF">E4663_05370</name>
</gene>
<keyword evidence="2" id="KW-0472">Membrane</keyword>
<evidence type="ECO:0000256" key="1">
    <source>
        <dbReference type="SAM" id="MobiDB-lite"/>
    </source>
</evidence>
<evidence type="ECO:0000313" key="3">
    <source>
        <dbReference type="EMBL" id="TGB04426.1"/>
    </source>
</evidence>
<dbReference type="Proteomes" id="UP000297982">
    <property type="component" value="Unassembled WGS sequence"/>
</dbReference>